<comment type="caution">
    <text evidence="1">The sequence shown here is derived from an EMBL/GenBank/DDBJ whole genome shotgun (WGS) entry which is preliminary data.</text>
</comment>
<accession>A0A506PMR8</accession>
<gene>
    <name evidence="1" type="ORF">FJ651_05185</name>
</gene>
<dbReference type="NCBIfam" id="TIGR01200">
    <property type="entry name" value="GLPGLI"/>
    <property type="match status" value="1"/>
</dbReference>
<evidence type="ECO:0000313" key="2">
    <source>
        <dbReference type="Proteomes" id="UP000317332"/>
    </source>
</evidence>
<dbReference type="Pfam" id="PF09697">
    <property type="entry name" value="Porph_ging"/>
    <property type="match status" value="1"/>
</dbReference>
<proteinExistence type="predicted"/>
<dbReference type="InterPro" id="IPR005901">
    <property type="entry name" value="GLPGLI"/>
</dbReference>
<dbReference type="AlphaFoldDB" id="A0A506PMR8"/>
<sequence>MKKSTFILYVCLFFQLSSFSQKYGRVVYRVNSEKLTQNNSESESRKTFVLLMNNMSVIRDSIQLNLDFKDNASIFYVDTKTNLGLSNLKGYKGIINSFNVFYRNDNTDTLIEVVNSDKIYLVTSKASEISWKITNETKVIGNYKCIKAEGSIKSHSLTKGLHTKMLTAWFCPEIPIKLGPKGYGGLPGLIMELKEGKLTYYVKALNFNLDDVSINKPVKGKVIFKEDFFNLKPTITTDNFKEHIGN</sequence>
<protein>
    <submittedName>
        <fullName evidence="1">GLPGLI family protein</fullName>
    </submittedName>
</protein>
<dbReference type="RefSeq" id="WP_140989373.1">
    <property type="nucleotide sequence ID" value="NZ_VHIQ01000002.1"/>
</dbReference>
<organism evidence="1 2">
    <name type="scientific">Paucihalobacter ruber</name>
    <dbReference type="NCBI Taxonomy" id="2567861"/>
    <lineage>
        <taxon>Bacteria</taxon>
        <taxon>Pseudomonadati</taxon>
        <taxon>Bacteroidota</taxon>
        <taxon>Flavobacteriia</taxon>
        <taxon>Flavobacteriales</taxon>
        <taxon>Flavobacteriaceae</taxon>
        <taxon>Paucihalobacter</taxon>
    </lineage>
</organism>
<name>A0A506PMR8_9FLAO</name>
<keyword evidence="2" id="KW-1185">Reference proteome</keyword>
<dbReference type="Proteomes" id="UP000317332">
    <property type="component" value="Unassembled WGS sequence"/>
</dbReference>
<dbReference type="EMBL" id="VHIQ01000002">
    <property type="protein sequence ID" value="TPV34924.1"/>
    <property type="molecule type" value="Genomic_DNA"/>
</dbReference>
<dbReference type="OrthoDB" id="1429333at2"/>
<reference evidence="1 2" key="1">
    <citation type="submission" date="2019-06" db="EMBL/GenBank/DDBJ databases">
        <title>Flavobacteriaceae Paucihalobacterium erythroidium CWB-1, complete genome.</title>
        <authorList>
            <person name="Wu S."/>
        </authorList>
    </citation>
    <scope>NUCLEOTIDE SEQUENCE [LARGE SCALE GENOMIC DNA]</scope>
    <source>
        <strain evidence="1 2">CWB-1</strain>
    </source>
</reference>
<evidence type="ECO:0000313" key="1">
    <source>
        <dbReference type="EMBL" id="TPV34924.1"/>
    </source>
</evidence>